<dbReference type="GO" id="GO:0015697">
    <property type="term" value="P:quaternary ammonium group transport"/>
    <property type="evidence" value="ECO:0007669"/>
    <property type="project" value="UniProtKB-ARBA"/>
</dbReference>
<dbReference type="Proteomes" id="UP000503336">
    <property type="component" value="Chromosome"/>
</dbReference>
<dbReference type="InterPro" id="IPR012340">
    <property type="entry name" value="NA-bd_OB-fold"/>
</dbReference>
<dbReference type="GO" id="GO:0005524">
    <property type="term" value="F:ATP binding"/>
    <property type="evidence" value="ECO:0007669"/>
    <property type="project" value="UniProtKB-KW"/>
</dbReference>
<evidence type="ECO:0000259" key="4">
    <source>
        <dbReference type="PROSITE" id="PS50893"/>
    </source>
</evidence>
<dbReference type="Gene3D" id="2.40.50.100">
    <property type="match status" value="1"/>
</dbReference>
<organism evidence="5 6">
    <name type="scientific">Pikeienuella piscinae</name>
    <dbReference type="NCBI Taxonomy" id="2748098"/>
    <lineage>
        <taxon>Bacteria</taxon>
        <taxon>Pseudomonadati</taxon>
        <taxon>Pseudomonadota</taxon>
        <taxon>Alphaproteobacteria</taxon>
        <taxon>Rhodobacterales</taxon>
        <taxon>Paracoccaceae</taxon>
        <taxon>Pikeienuella</taxon>
    </lineage>
</organism>
<keyword evidence="6" id="KW-1185">Reference proteome</keyword>
<keyword evidence="1" id="KW-0813">Transport</keyword>
<accession>A0A7L5BZW4</accession>
<dbReference type="PANTHER" id="PTHR42781:SF4">
    <property type="entry name" value="SPERMIDINE_PUTRESCINE IMPORT ATP-BINDING PROTEIN POTA"/>
    <property type="match status" value="1"/>
</dbReference>
<dbReference type="PANTHER" id="PTHR42781">
    <property type="entry name" value="SPERMIDINE/PUTRESCINE IMPORT ATP-BINDING PROTEIN POTA"/>
    <property type="match status" value="1"/>
</dbReference>
<dbReference type="InterPro" id="IPR017871">
    <property type="entry name" value="ABC_transporter-like_CS"/>
</dbReference>
<dbReference type="InterPro" id="IPR050093">
    <property type="entry name" value="ABC_SmlMolc_Importer"/>
</dbReference>
<evidence type="ECO:0000313" key="6">
    <source>
        <dbReference type="Proteomes" id="UP000503336"/>
    </source>
</evidence>
<dbReference type="PROSITE" id="PS00211">
    <property type="entry name" value="ABC_TRANSPORTER_1"/>
    <property type="match status" value="1"/>
</dbReference>
<dbReference type="InterPro" id="IPR003439">
    <property type="entry name" value="ABC_transporter-like_ATP-bd"/>
</dbReference>
<dbReference type="InterPro" id="IPR027417">
    <property type="entry name" value="P-loop_NTPase"/>
</dbReference>
<dbReference type="AlphaFoldDB" id="A0A7L5BZW4"/>
<dbReference type="PROSITE" id="PS50893">
    <property type="entry name" value="ABC_TRANSPORTER_2"/>
    <property type="match status" value="1"/>
</dbReference>
<dbReference type="RefSeq" id="WP_165098780.1">
    <property type="nucleotide sequence ID" value="NZ_CP049056.1"/>
</dbReference>
<dbReference type="Pfam" id="PF00005">
    <property type="entry name" value="ABC_tran"/>
    <property type="match status" value="1"/>
</dbReference>
<proteinExistence type="predicted"/>
<evidence type="ECO:0000256" key="3">
    <source>
        <dbReference type="ARBA" id="ARBA00022840"/>
    </source>
</evidence>
<dbReference type="InterPro" id="IPR008995">
    <property type="entry name" value="Mo/tungstate-bd_C_term_dom"/>
</dbReference>
<evidence type="ECO:0000256" key="2">
    <source>
        <dbReference type="ARBA" id="ARBA00022741"/>
    </source>
</evidence>
<dbReference type="Gene3D" id="2.40.50.140">
    <property type="entry name" value="Nucleic acid-binding proteins"/>
    <property type="match status" value="1"/>
</dbReference>
<feature type="domain" description="ABC transporter" evidence="4">
    <location>
        <begin position="3"/>
        <end position="233"/>
    </location>
</feature>
<dbReference type="GO" id="GO:0016887">
    <property type="term" value="F:ATP hydrolysis activity"/>
    <property type="evidence" value="ECO:0007669"/>
    <property type="project" value="InterPro"/>
</dbReference>
<name>A0A7L5BZW4_9RHOB</name>
<dbReference type="Gene3D" id="3.40.50.300">
    <property type="entry name" value="P-loop containing nucleotide triphosphate hydrolases"/>
    <property type="match status" value="1"/>
</dbReference>
<dbReference type="SUPFAM" id="SSF52540">
    <property type="entry name" value="P-loop containing nucleoside triphosphate hydrolases"/>
    <property type="match status" value="1"/>
</dbReference>
<protein>
    <submittedName>
        <fullName evidence="5">ABC transporter ATP-binding protein</fullName>
    </submittedName>
</protein>
<dbReference type="SUPFAM" id="SSF50331">
    <property type="entry name" value="MOP-like"/>
    <property type="match status" value="1"/>
</dbReference>
<dbReference type="GO" id="GO:0022857">
    <property type="term" value="F:transmembrane transporter activity"/>
    <property type="evidence" value="ECO:0007669"/>
    <property type="project" value="InterPro"/>
</dbReference>
<dbReference type="InterPro" id="IPR013611">
    <property type="entry name" value="Transp-assoc_OB_typ2"/>
</dbReference>
<reference evidence="5 6" key="1">
    <citation type="submission" date="2020-02" db="EMBL/GenBank/DDBJ databases">
        <title>complete genome sequence of Rhodobacteraceae bacterium.</title>
        <authorList>
            <person name="Park J."/>
            <person name="Kim Y.-S."/>
            <person name="Kim K.-H."/>
        </authorList>
    </citation>
    <scope>NUCLEOTIDE SEQUENCE [LARGE SCALE GENOMIC DNA]</scope>
    <source>
        <strain evidence="5 6">RR4-56</strain>
    </source>
</reference>
<keyword evidence="3 5" id="KW-0067">ATP-binding</keyword>
<dbReference type="KEGG" id="hdh:G5B40_11690"/>
<evidence type="ECO:0000313" key="5">
    <source>
        <dbReference type="EMBL" id="QIE56057.1"/>
    </source>
</evidence>
<keyword evidence="2" id="KW-0547">Nucleotide-binding</keyword>
<gene>
    <name evidence="5" type="ORF">G5B40_11690</name>
</gene>
<dbReference type="Pfam" id="PF08402">
    <property type="entry name" value="TOBE_2"/>
    <property type="match status" value="1"/>
</dbReference>
<dbReference type="FunFam" id="3.40.50.300:FF:000425">
    <property type="entry name" value="Probable ABC transporter, ATP-binding subunit"/>
    <property type="match status" value="1"/>
</dbReference>
<dbReference type="GO" id="GO:0043190">
    <property type="term" value="C:ATP-binding cassette (ABC) transporter complex"/>
    <property type="evidence" value="ECO:0007669"/>
    <property type="project" value="InterPro"/>
</dbReference>
<dbReference type="SMART" id="SM00382">
    <property type="entry name" value="AAA"/>
    <property type="match status" value="1"/>
</dbReference>
<dbReference type="InterPro" id="IPR003593">
    <property type="entry name" value="AAA+_ATPase"/>
</dbReference>
<evidence type="ECO:0000256" key="1">
    <source>
        <dbReference type="ARBA" id="ARBA00022448"/>
    </source>
</evidence>
<dbReference type="EMBL" id="CP049056">
    <property type="protein sequence ID" value="QIE56057.1"/>
    <property type="molecule type" value="Genomic_DNA"/>
</dbReference>
<sequence>MSLVIRSLSKTFGGVEALKNINLDVSDGEFFSLLGPSGCGKTTLLRSIAGIYEPDSGEIMLNDRALCGRAMSERNTALVFQNYALFPHLSVFENVSFGLKMRRQKPAEIARRVGEAIELVHLSGFESRYPGQLSGGQQQRVALARALVVEPDLLLLDEPLSNLDAKLRETMRHEVREIQKSVGITTILVTHDIQEAFAMSDRIAVMSAGRIEQIGTPEEIYSAPSTMFTAEFTGQINRFSGRVVDLEADRAVLETEGGLRISFRPVAGETKQGEDATLMIRPERVRVDVEADGLPNRMEATLESATYLGSMIIYRLRVGGTEVSAQAANVGRRPPAAGAPISVGWDEHDTFFQR</sequence>